<protein>
    <submittedName>
        <fullName evidence="3">Uncharacterized protein</fullName>
    </submittedName>
</protein>
<accession>A0A9W5B6K6</accession>
<sequence length="408" mass="45368">MSALSGLASSQEWLKQFKAEDRDVARMVLDEVQLVSSRKFSDGIIELIDEIAAERPDKDRKIALYSERPMKLAWGDVPAFFPNSRHGRAEGPGVPPIVVNPKDQEVGSEGIVAQLITAYCRANPRVALSHPGPTKLRKDRVSHIVLVTDLIGSGDRIYRMLESFGHVATLRSWQSYGLIKVIVVAYASTDTGLRRLQTMPLPHEVRSVVSSATLYTAFRGARRELAYSLCRKYPPARRGDPFGWKGGGALISFSHRCPNNAPAILWTRANSWKPIFPGRTVLAAQEAFAIDDDDLLRERAERILKAATARERLDAPDGRLWLSTMAILAASEDGARGAREVSARLVIPLREAGLQLTLCRTAGWIAGKGRLTVLGRLELKRLRRRLRPKTVFPSDTNPFYYPSQLRAP</sequence>
<dbReference type="Proteomes" id="UP000191933">
    <property type="component" value="Unassembled WGS sequence"/>
</dbReference>
<keyword evidence="4" id="KW-1185">Reference proteome</keyword>
<dbReference type="Pfam" id="PF24390">
    <property type="entry name" value="PRTase-CE"/>
    <property type="match status" value="1"/>
</dbReference>
<feature type="domain" description="PRTase associated wHTH" evidence="2">
    <location>
        <begin position="325"/>
        <end position="407"/>
    </location>
</feature>
<evidence type="ECO:0000313" key="3">
    <source>
        <dbReference type="EMBL" id="CUX01647.1"/>
    </source>
</evidence>
<gene>
    <name evidence="3" type="ORF">AGR2A_pa20018</name>
</gene>
<dbReference type="EMBL" id="FBVY01000040">
    <property type="protein sequence ID" value="CUX01647.1"/>
    <property type="molecule type" value="Genomic_DNA"/>
</dbReference>
<evidence type="ECO:0000259" key="1">
    <source>
        <dbReference type="Pfam" id="PF24390"/>
    </source>
</evidence>
<dbReference type="InterPro" id="IPR056920">
    <property type="entry name" value="PRTase-CE"/>
</dbReference>
<name>A0A9W5B6K6_9HYPH</name>
<feature type="domain" description="PRTase-CE" evidence="1">
    <location>
        <begin position="11"/>
        <end position="277"/>
    </location>
</feature>
<comment type="caution">
    <text evidence="3">The sequence shown here is derived from an EMBL/GenBank/DDBJ whole genome shotgun (WGS) entry which is preliminary data.</text>
</comment>
<proteinExistence type="predicted"/>
<dbReference type="AlphaFoldDB" id="A0A9W5B6K6"/>
<dbReference type="RefSeq" id="WP_072493539.1">
    <property type="nucleotide sequence ID" value="NZ_LT009720.1"/>
</dbReference>
<evidence type="ECO:0000259" key="2">
    <source>
        <dbReference type="Pfam" id="PF24409"/>
    </source>
</evidence>
<dbReference type="Pfam" id="PF24409">
    <property type="entry name" value="wHTH-PRTase_assc"/>
    <property type="match status" value="1"/>
</dbReference>
<reference evidence="3 4" key="1">
    <citation type="submission" date="2016-01" db="EMBL/GenBank/DDBJ databases">
        <authorList>
            <person name="Regsiter A."/>
            <person name="william w."/>
        </authorList>
    </citation>
    <scope>NUCLEOTIDE SEQUENCE [LARGE SCALE GENOMIC DNA]</scope>
    <source>
        <strain evidence="3 4">CFBP 5494</strain>
    </source>
</reference>
<organism evidence="3 4">
    <name type="scientific">Agrobacterium genomosp. 2 str. CFBP 5494</name>
    <dbReference type="NCBI Taxonomy" id="1183436"/>
    <lineage>
        <taxon>Bacteria</taxon>
        <taxon>Pseudomonadati</taxon>
        <taxon>Pseudomonadota</taxon>
        <taxon>Alphaproteobacteria</taxon>
        <taxon>Hyphomicrobiales</taxon>
        <taxon>Rhizobiaceae</taxon>
        <taxon>Rhizobium/Agrobacterium group</taxon>
        <taxon>Agrobacterium</taxon>
        <taxon>Agrobacterium tumefaciens complex</taxon>
    </lineage>
</organism>
<dbReference type="InterPro" id="IPR057055">
    <property type="entry name" value="wHTH-PRTase_assoc"/>
</dbReference>
<evidence type="ECO:0000313" key="4">
    <source>
        <dbReference type="Proteomes" id="UP000191933"/>
    </source>
</evidence>